<dbReference type="Pfam" id="PF12947">
    <property type="entry name" value="EGF_3"/>
    <property type="match status" value="2"/>
</dbReference>
<dbReference type="GO" id="GO:0008201">
    <property type="term" value="F:heparin binding"/>
    <property type="evidence" value="ECO:0007669"/>
    <property type="project" value="TreeGrafter"/>
</dbReference>
<dbReference type="SUPFAM" id="SSF57196">
    <property type="entry name" value="EGF/Laminin"/>
    <property type="match status" value="2"/>
</dbReference>
<dbReference type="Proteomes" id="UP000280834">
    <property type="component" value="Unassembled WGS sequence"/>
</dbReference>
<dbReference type="PANTHER" id="PTHR24042:SF5">
    <property type="entry name" value="EGF-LIKE CALCIUM-BINDING DOMAIN-CONTAINING PROTEIN"/>
    <property type="match status" value="1"/>
</dbReference>
<feature type="domain" description="EGF-like" evidence="7">
    <location>
        <begin position="158"/>
        <end position="198"/>
    </location>
</feature>
<dbReference type="PROSITE" id="PS01186">
    <property type="entry name" value="EGF_2"/>
    <property type="match status" value="2"/>
</dbReference>
<organism evidence="11">
    <name type="scientific">Brugia timori</name>
    <dbReference type="NCBI Taxonomy" id="42155"/>
    <lineage>
        <taxon>Eukaryota</taxon>
        <taxon>Metazoa</taxon>
        <taxon>Ecdysozoa</taxon>
        <taxon>Nematoda</taxon>
        <taxon>Chromadorea</taxon>
        <taxon>Rhabditida</taxon>
        <taxon>Spirurina</taxon>
        <taxon>Spiruromorpha</taxon>
        <taxon>Filarioidea</taxon>
        <taxon>Onchocercidae</taxon>
        <taxon>Brugia</taxon>
    </lineage>
</organism>
<dbReference type="InterPro" id="IPR001881">
    <property type="entry name" value="EGF-like_Ca-bd_dom"/>
</dbReference>
<dbReference type="CDD" id="cd00054">
    <property type="entry name" value="EGF_CA"/>
    <property type="match status" value="2"/>
</dbReference>
<dbReference type="SMART" id="SM00131">
    <property type="entry name" value="KU"/>
    <property type="match status" value="2"/>
</dbReference>
<dbReference type="InterPro" id="IPR018097">
    <property type="entry name" value="EGF_Ca-bd_CS"/>
</dbReference>
<dbReference type="GO" id="GO:0004867">
    <property type="term" value="F:serine-type endopeptidase inhibitor activity"/>
    <property type="evidence" value="ECO:0007669"/>
    <property type="project" value="InterPro"/>
</dbReference>
<name>A0A0R3QKW6_9BILA</name>
<dbReference type="Gene3D" id="4.10.410.10">
    <property type="entry name" value="Pancreatic trypsin inhibitor Kunitz domain"/>
    <property type="match status" value="2"/>
</dbReference>
<dbReference type="InterPro" id="IPR036880">
    <property type="entry name" value="Kunitz_BPTI_sf"/>
</dbReference>
<dbReference type="WBParaSite" id="BTMF_0000829701-mRNA-1">
    <property type="protein sequence ID" value="BTMF_0000829701-mRNA-1"/>
    <property type="gene ID" value="BTMF_0000829701"/>
</dbReference>
<dbReference type="PROSITE" id="PS00280">
    <property type="entry name" value="BPTI_KUNITZ_1"/>
    <property type="match status" value="1"/>
</dbReference>
<dbReference type="PANTHER" id="PTHR24042">
    <property type="entry name" value="NEL HOMOLOG"/>
    <property type="match status" value="1"/>
</dbReference>
<dbReference type="FunFam" id="2.10.25.10:FF:000038">
    <property type="entry name" value="Fibrillin 2"/>
    <property type="match status" value="2"/>
</dbReference>
<keyword evidence="2" id="KW-0732">Signal</keyword>
<dbReference type="InterPro" id="IPR051586">
    <property type="entry name" value="PKC-binding_NELL"/>
</dbReference>
<dbReference type="InterPro" id="IPR000152">
    <property type="entry name" value="EGF-type_Asp/Asn_hydroxyl_site"/>
</dbReference>
<feature type="domain" description="BPTI/Kunitz inhibitor" evidence="8">
    <location>
        <begin position="29"/>
        <end position="82"/>
    </location>
</feature>
<dbReference type="InterPro" id="IPR020901">
    <property type="entry name" value="Prtase_inh_Kunz-CS"/>
</dbReference>
<reference evidence="9 10" key="2">
    <citation type="submission" date="2018-11" db="EMBL/GenBank/DDBJ databases">
        <authorList>
            <consortium name="Pathogen Informatics"/>
        </authorList>
    </citation>
    <scope>NUCLEOTIDE SEQUENCE [LARGE SCALE GENOMIC DNA]</scope>
</reference>
<dbReference type="GO" id="GO:0005615">
    <property type="term" value="C:extracellular space"/>
    <property type="evidence" value="ECO:0007669"/>
    <property type="project" value="TreeGrafter"/>
</dbReference>
<evidence type="ECO:0000256" key="5">
    <source>
        <dbReference type="ARBA" id="ARBA00023180"/>
    </source>
</evidence>
<accession>A0A0R3QKW6</accession>
<evidence type="ECO:0000256" key="1">
    <source>
        <dbReference type="ARBA" id="ARBA00022536"/>
    </source>
</evidence>
<keyword evidence="5" id="KW-0325">Glycoprotein</keyword>
<dbReference type="STRING" id="42155.A0A0R3QKW6"/>
<evidence type="ECO:0000256" key="6">
    <source>
        <dbReference type="PROSITE-ProRule" id="PRU00076"/>
    </source>
</evidence>
<evidence type="ECO:0000313" key="10">
    <source>
        <dbReference type="Proteomes" id="UP000280834"/>
    </source>
</evidence>
<dbReference type="Gene3D" id="2.10.25.10">
    <property type="entry name" value="Laminin"/>
    <property type="match status" value="2"/>
</dbReference>
<dbReference type="InterPro" id="IPR024731">
    <property type="entry name" value="NELL2-like_EGF"/>
</dbReference>
<dbReference type="PROSITE" id="PS50026">
    <property type="entry name" value="EGF_3"/>
    <property type="match status" value="2"/>
</dbReference>
<evidence type="ECO:0000313" key="9">
    <source>
        <dbReference type="EMBL" id="VDO21572.1"/>
    </source>
</evidence>
<dbReference type="InterPro" id="IPR000742">
    <property type="entry name" value="EGF"/>
</dbReference>
<feature type="domain" description="BPTI/Kunitz inhibitor" evidence="8">
    <location>
        <begin position="284"/>
        <end position="340"/>
    </location>
</feature>
<dbReference type="SMART" id="SM00181">
    <property type="entry name" value="EGF"/>
    <property type="match status" value="5"/>
</dbReference>
<dbReference type="PROSITE" id="PS50279">
    <property type="entry name" value="BPTI_KUNITZ_2"/>
    <property type="match status" value="2"/>
</dbReference>
<dbReference type="Pfam" id="PF00014">
    <property type="entry name" value="Kunitz_BPTI"/>
    <property type="match status" value="2"/>
</dbReference>
<gene>
    <name evidence="9" type="ORF">BTMF_LOCUS6364</name>
</gene>
<dbReference type="CDD" id="cd00109">
    <property type="entry name" value="Kunitz-type"/>
    <property type="match status" value="2"/>
</dbReference>
<keyword evidence="4" id="KW-1015">Disulfide bond</keyword>
<evidence type="ECO:0000256" key="2">
    <source>
        <dbReference type="ARBA" id="ARBA00022729"/>
    </source>
</evidence>
<dbReference type="PROSITE" id="PS00010">
    <property type="entry name" value="ASX_HYDROXYL"/>
    <property type="match status" value="2"/>
</dbReference>
<keyword evidence="1 6" id="KW-0245">EGF-like domain</keyword>
<dbReference type="AlphaFoldDB" id="A0A0R3QKW6"/>
<dbReference type="PROSITE" id="PS01187">
    <property type="entry name" value="EGF_CA"/>
    <property type="match status" value="2"/>
</dbReference>
<dbReference type="EMBL" id="UZAG01015573">
    <property type="protein sequence ID" value="VDO21572.1"/>
    <property type="molecule type" value="Genomic_DNA"/>
</dbReference>
<comment type="caution">
    <text evidence="6">Lacks conserved residue(s) required for the propagation of feature annotation.</text>
</comment>
<dbReference type="SUPFAM" id="SSF57362">
    <property type="entry name" value="BPTI-like"/>
    <property type="match status" value="2"/>
</dbReference>
<dbReference type="GO" id="GO:0005509">
    <property type="term" value="F:calcium ion binding"/>
    <property type="evidence" value="ECO:0007669"/>
    <property type="project" value="InterPro"/>
</dbReference>
<dbReference type="PRINTS" id="PR00759">
    <property type="entry name" value="BASICPTASE"/>
</dbReference>
<dbReference type="SMART" id="SM00179">
    <property type="entry name" value="EGF_CA"/>
    <property type="match status" value="2"/>
</dbReference>
<evidence type="ECO:0000256" key="3">
    <source>
        <dbReference type="ARBA" id="ARBA00022737"/>
    </source>
</evidence>
<evidence type="ECO:0000256" key="4">
    <source>
        <dbReference type="ARBA" id="ARBA00023157"/>
    </source>
</evidence>
<evidence type="ECO:0000259" key="8">
    <source>
        <dbReference type="PROSITE" id="PS50279"/>
    </source>
</evidence>
<keyword evidence="3" id="KW-0677">Repeat</keyword>
<sequence length="737" mass="83433">MRPIKNAKSFTTVDVWAIEIASIASNKVCLLDVHPGYCNDDRKGHWWYYFNATDGDCQRFFYYGCGGNDNRFYSHYHCEKMCGERLALDTDGTFLVTTGPSGHYTCECREGCFCFDHNFVVCDRCDVRTSICIIHSKYNYVCECREGFVKNVGGECVDLDECRNRNSVCDRNAQCVNMVGSYTCKCNIGYNGDGKKCTYVGIGRTTTNCAKCSPNAICSQGVCTCNIGFKGDGLNCTDIDECLSWPRACHYHAKCHNIKGSYQCECRSGYAGNGYNCTSAPSACTNSFDPQYSNQCGIGNWRPHYYYDYEKNRCRSFWYDGCPGKSMNIFSDANTCQVLCENLTDENLSNEFNRRGICWDVLDTDHLNRCRNATEYDYFKEPGNSTSILINIRKNAKCFGTVDAARTPSTCSKIYAFVKEFVNICDSTCLVKPNHKCFEVYQAYMQEKLQTIRLESPVEVKQKSHQLTEALSVKLNSSGTTDNVINEDICCMANQCQSNATCYFNKTIQKYSCKCKDGQKDCIKKINKAMQNYNDKCKLEERLPESDPCSMSVCKNGTTCIAKVRKDILTHECHNESRACDVNVNPCLNKTTNSYLTIFVIVHLDLLLSVINKTKPIRCDEKVELISIDKVEWIKQLKELKDKELKMKEIKKQNHELTSGIRNGSDQQMLHDSDNEDNMTDVNNTTNETIPTKNSLAAISLNDTAAGITIDTNHIRLSTIGLLTSLVWFQYLYQVAT</sequence>
<reference evidence="11" key="1">
    <citation type="submission" date="2017-02" db="UniProtKB">
        <authorList>
            <consortium name="WormBaseParasite"/>
        </authorList>
    </citation>
    <scope>IDENTIFICATION</scope>
</reference>
<evidence type="ECO:0000313" key="11">
    <source>
        <dbReference type="WBParaSite" id="BTMF_0000829701-mRNA-1"/>
    </source>
</evidence>
<dbReference type="InterPro" id="IPR002223">
    <property type="entry name" value="Kunitz_BPTI"/>
</dbReference>
<keyword evidence="10" id="KW-1185">Reference proteome</keyword>
<protein>
    <submittedName>
        <fullName evidence="11">Kunitz/Bovine pancreatic trypsin inhibitor domain protein</fullName>
    </submittedName>
</protein>
<proteinExistence type="predicted"/>
<evidence type="ECO:0000259" key="7">
    <source>
        <dbReference type="PROSITE" id="PS50026"/>
    </source>
</evidence>
<feature type="domain" description="EGF-like" evidence="7">
    <location>
        <begin position="238"/>
        <end position="278"/>
    </location>
</feature>